<dbReference type="GO" id="GO:0006351">
    <property type="term" value="P:DNA-templated transcription"/>
    <property type="evidence" value="ECO:0007669"/>
    <property type="project" value="TreeGrafter"/>
</dbReference>
<organism evidence="4 5">
    <name type="scientific">Aeromonas salmonicida (strain A449)</name>
    <dbReference type="NCBI Taxonomy" id="382245"/>
    <lineage>
        <taxon>Bacteria</taxon>
        <taxon>Pseudomonadati</taxon>
        <taxon>Pseudomonadota</taxon>
        <taxon>Gammaproteobacteria</taxon>
        <taxon>Aeromonadales</taxon>
        <taxon>Aeromonadaceae</taxon>
        <taxon>Aeromonas</taxon>
    </lineage>
</organism>
<dbReference type="GO" id="GO:1990229">
    <property type="term" value="C:iron-sulfur cluster assembly complex"/>
    <property type="evidence" value="ECO:0007669"/>
    <property type="project" value="UniProtKB-ARBA"/>
</dbReference>
<dbReference type="Gene3D" id="3.30.300.90">
    <property type="entry name" value="BolA-like"/>
    <property type="match status" value="1"/>
</dbReference>
<dbReference type="FunFam" id="3.30.300.90:FF:000001">
    <property type="entry name" value="Transcriptional regulator BolA"/>
    <property type="match status" value="1"/>
</dbReference>
<accession>A4SQM1</accession>
<dbReference type="HOGENOM" id="CLU_109462_3_0_6"/>
<dbReference type="KEGG" id="asa:ASA_3200"/>
<dbReference type="STRING" id="29491.GCA_000820065_03580"/>
<evidence type="ECO:0000256" key="2">
    <source>
        <dbReference type="ARBA" id="ARBA00074073"/>
    </source>
</evidence>
<dbReference type="InterPro" id="IPR036065">
    <property type="entry name" value="BolA-like_sf"/>
</dbReference>
<keyword evidence="4" id="KW-0131">Cell cycle</keyword>
<dbReference type="Proteomes" id="UP000000225">
    <property type="component" value="Chromosome"/>
</dbReference>
<evidence type="ECO:0000256" key="3">
    <source>
        <dbReference type="RuleBase" id="RU003860"/>
    </source>
</evidence>
<dbReference type="InterPro" id="IPR002634">
    <property type="entry name" value="BolA"/>
</dbReference>
<dbReference type="eggNOG" id="COG0271">
    <property type="taxonomic scope" value="Bacteria"/>
</dbReference>
<gene>
    <name evidence="4" type="primary">bolA</name>
    <name evidence="4" type="ordered locus">ASA_3200</name>
</gene>
<keyword evidence="4" id="KW-0132">Cell division</keyword>
<dbReference type="PANTHER" id="PTHR46229">
    <property type="entry name" value="BOLA TRANSCRIPTION REGULATOR"/>
    <property type="match status" value="1"/>
</dbReference>
<proteinExistence type="inferred from homology"/>
<reference evidence="5" key="1">
    <citation type="journal article" date="2008" name="BMC Genomics">
        <title>The genome of Aeromonas salmonicida subsp. salmonicida A449: insights into the evolution of a fish pathogen.</title>
        <authorList>
            <person name="Reith M.E."/>
            <person name="Singh R.K."/>
            <person name="Curtis B."/>
            <person name="Boyd J.M."/>
            <person name="Bouevitch A."/>
            <person name="Kimball J."/>
            <person name="Munholland J."/>
            <person name="Murphy C."/>
            <person name="Sarty D."/>
            <person name="Williams J."/>
            <person name="Nash J.H."/>
            <person name="Johnson S.C."/>
            <person name="Brown L.L."/>
        </authorList>
    </citation>
    <scope>NUCLEOTIDE SEQUENCE [LARGE SCALE GENOMIC DNA]</scope>
    <source>
        <strain evidence="5">A449</strain>
    </source>
</reference>
<dbReference type="PANTHER" id="PTHR46229:SF2">
    <property type="entry name" value="BOLA-LIKE PROTEIN 1"/>
    <property type="match status" value="1"/>
</dbReference>
<dbReference type="EMBL" id="CP000644">
    <property type="protein sequence ID" value="ABO91193.1"/>
    <property type="molecule type" value="Genomic_DNA"/>
</dbReference>
<dbReference type="InterPro" id="IPR050961">
    <property type="entry name" value="BolA/IbaG_stress_morph_reg"/>
</dbReference>
<dbReference type="GO" id="GO:0005829">
    <property type="term" value="C:cytosol"/>
    <property type="evidence" value="ECO:0007669"/>
    <property type="project" value="TreeGrafter"/>
</dbReference>
<sequence length="133" mass="14688">MRPFSHAGQFRHTANSGYNGRTSILGVMLVTMQQQIEAKLAAALSPTHLEVVNESYMHRVAPGSESHFKVVVVSPHFDGHRLLARHRQVNAVLADELAGAIHALALHTYTEQEWLQREQAPKTPSCVSKNGLT</sequence>
<evidence type="ECO:0000256" key="1">
    <source>
        <dbReference type="ARBA" id="ARBA00005578"/>
    </source>
</evidence>
<dbReference type="SUPFAM" id="SSF82657">
    <property type="entry name" value="BolA-like"/>
    <property type="match status" value="1"/>
</dbReference>
<dbReference type="Pfam" id="PF01722">
    <property type="entry name" value="BolA"/>
    <property type="match status" value="1"/>
</dbReference>
<evidence type="ECO:0000313" key="5">
    <source>
        <dbReference type="Proteomes" id="UP000000225"/>
    </source>
</evidence>
<evidence type="ECO:0000313" key="4">
    <source>
        <dbReference type="EMBL" id="ABO91193.1"/>
    </source>
</evidence>
<comment type="similarity">
    <text evidence="1 3">Belongs to the BolA/IbaG family.</text>
</comment>
<dbReference type="AlphaFoldDB" id="A4SQM1"/>
<dbReference type="GO" id="GO:0051301">
    <property type="term" value="P:cell division"/>
    <property type="evidence" value="ECO:0007669"/>
    <property type="project" value="UniProtKB-KW"/>
</dbReference>
<protein>
    <recommendedName>
        <fullName evidence="2">DNA-binding transcriptional regulator BolA</fullName>
    </recommendedName>
</protein>
<name>A4SQM1_AERS4</name>